<evidence type="ECO:0000313" key="11">
    <source>
        <dbReference type="EMBL" id="KAK0519199.1"/>
    </source>
</evidence>
<evidence type="ECO:0000256" key="4">
    <source>
        <dbReference type="ARBA" id="ARBA00022723"/>
    </source>
</evidence>
<reference evidence="11" key="1">
    <citation type="journal article" date="2023" name="PhytoFront">
        <title>Draft Genome Resources of Seven Strains of Tilletia horrida, Causal Agent of Kernel Smut of Rice.</title>
        <authorList>
            <person name="Khanal S."/>
            <person name="Antony Babu S."/>
            <person name="Zhou X.G."/>
        </authorList>
    </citation>
    <scope>NUCLEOTIDE SEQUENCE</scope>
    <source>
        <strain evidence="11">TX3</strain>
    </source>
</reference>
<dbReference type="GO" id="GO:0008270">
    <property type="term" value="F:zinc ion binding"/>
    <property type="evidence" value="ECO:0007669"/>
    <property type="project" value="UniProtKB-KW"/>
</dbReference>
<keyword evidence="2" id="KW-0963">Cytoplasm</keyword>
<comment type="similarity">
    <text evidence="7">Belongs to the REI1 family.</text>
</comment>
<feature type="region of interest" description="Disordered" evidence="9">
    <location>
        <begin position="342"/>
        <end position="406"/>
    </location>
</feature>
<dbReference type="EMBL" id="JAPDMQ010001057">
    <property type="protein sequence ID" value="KAK0519199.1"/>
    <property type="molecule type" value="Genomic_DNA"/>
</dbReference>
<feature type="region of interest" description="Disordered" evidence="9">
    <location>
        <begin position="79"/>
        <end position="106"/>
    </location>
</feature>
<keyword evidence="5" id="KW-0677">Repeat</keyword>
<protein>
    <submittedName>
        <fullName evidence="11">Pre-60S factor rei1</fullName>
    </submittedName>
</protein>
<feature type="compositionally biased region" description="Acidic residues" evidence="9">
    <location>
        <begin position="345"/>
        <end position="376"/>
    </location>
</feature>
<keyword evidence="8" id="KW-0863">Zinc-finger</keyword>
<dbReference type="InterPro" id="IPR036236">
    <property type="entry name" value="Znf_C2H2_sf"/>
</dbReference>
<dbReference type="AlphaFoldDB" id="A0AAN6JGU2"/>
<keyword evidence="12" id="KW-1185">Reference proteome</keyword>
<evidence type="ECO:0000256" key="2">
    <source>
        <dbReference type="ARBA" id="ARBA00022490"/>
    </source>
</evidence>
<sequence>MAATATASATAPESAAVAVGDNGQPLFTCLSCNIAFPNAHDQRTHYRTDWHRYNAKRRVAQLPPIRQDVFQQKVVAASTPASAGSSASSGDAAGSASSARAGNNTTAAAGTSSAATVAHDQASTSTSSKCDVCNKSFSNPNIMKDHLQSKKHKDQALGASLKHAQQLQRPAPAPATATAAAAAAAAPAAPAEASATAPTERPQHQPPMTLNVPDNATEEEINALIDAKLKSATRIDPATHCLFCTTYSSPTPSLDAALEHMQRAHGFFLPEREYLIDLPGLMTYLADKITVGNICLYCNARGKSFASLDAVRKHMLDKSHCKLAYTEEDDIMELSDFYDFSSSYPDEDEEEAEWEDMDGVEGEDVAEEDNDEDVEMDGGASASTSTAKKQSSASGAKSNSRKHTAANTAQFDDTGFELVLPSGIRLGHRALHRYYKQTLWTTPATQVQQEAELSRQRRLLTASDSGVDPAQRALIVPNRGGRQNAIVARSKGQAREAMRHVREFRDVQRREAYKTRVAYTNNNQKHFRDPLLQ</sequence>
<keyword evidence="3" id="KW-0690">Ribosome biogenesis</keyword>
<name>A0AAN6JGU2_9BASI</name>
<keyword evidence="6" id="KW-0862">Zinc</keyword>
<evidence type="ECO:0000256" key="8">
    <source>
        <dbReference type="PROSITE-ProRule" id="PRU00042"/>
    </source>
</evidence>
<evidence type="ECO:0000313" key="12">
    <source>
        <dbReference type="Proteomes" id="UP001176521"/>
    </source>
</evidence>
<dbReference type="GO" id="GO:0030687">
    <property type="term" value="C:preribosome, large subunit precursor"/>
    <property type="evidence" value="ECO:0007669"/>
    <property type="project" value="TreeGrafter"/>
</dbReference>
<dbReference type="GO" id="GO:0003676">
    <property type="term" value="F:nucleic acid binding"/>
    <property type="evidence" value="ECO:0007669"/>
    <property type="project" value="InterPro"/>
</dbReference>
<feature type="region of interest" description="Disordered" evidence="9">
    <location>
        <begin position="147"/>
        <end position="213"/>
    </location>
</feature>
<dbReference type="InterPro" id="IPR041661">
    <property type="entry name" value="ZN622/Rei1/Reh1_Znf-C2H2"/>
</dbReference>
<evidence type="ECO:0000256" key="5">
    <source>
        <dbReference type="ARBA" id="ARBA00022737"/>
    </source>
</evidence>
<evidence type="ECO:0000256" key="9">
    <source>
        <dbReference type="SAM" id="MobiDB-lite"/>
    </source>
</evidence>
<keyword evidence="4" id="KW-0479">Metal-binding</keyword>
<dbReference type="InterPro" id="IPR003604">
    <property type="entry name" value="Matrin/U1-like-C_Znf_C2H2"/>
</dbReference>
<evidence type="ECO:0000256" key="1">
    <source>
        <dbReference type="ARBA" id="ARBA00004496"/>
    </source>
</evidence>
<dbReference type="PROSITE" id="PS00028">
    <property type="entry name" value="ZINC_FINGER_C2H2_1"/>
    <property type="match status" value="2"/>
</dbReference>
<feature type="domain" description="C2H2-type" evidence="10">
    <location>
        <begin position="128"/>
        <end position="157"/>
    </location>
</feature>
<dbReference type="PANTHER" id="PTHR13182:SF8">
    <property type="entry name" value="CYTOPLASMIC 60S SUBUNIT BIOGENESIS FACTOR ZNF622"/>
    <property type="match status" value="1"/>
</dbReference>
<dbReference type="Pfam" id="PF12756">
    <property type="entry name" value="zf-C2H2_2"/>
    <property type="match status" value="1"/>
</dbReference>
<dbReference type="GO" id="GO:0005737">
    <property type="term" value="C:cytoplasm"/>
    <property type="evidence" value="ECO:0007669"/>
    <property type="project" value="UniProtKB-SubCell"/>
</dbReference>
<dbReference type="InterPro" id="IPR040025">
    <property type="entry name" value="Znf622/Rei1/Reh1"/>
</dbReference>
<evidence type="ECO:0000259" key="10">
    <source>
        <dbReference type="PROSITE" id="PS50157"/>
    </source>
</evidence>
<gene>
    <name evidence="11" type="primary">REI1</name>
    <name evidence="11" type="ORF">OC842_007527</name>
</gene>
<evidence type="ECO:0000256" key="6">
    <source>
        <dbReference type="ARBA" id="ARBA00022833"/>
    </source>
</evidence>
<evidence type="ECO:0000256" key="3">
    <source>
        <dbReference type="ARBA" id="ARBA00022517"/>
    </source>
</evidence>
<feature type="compositionally biased region" description="Low complexity" evidence="9">
    <location>
        <begin position="174"/>
        <end position="199"/>
    </location>
</feature>
<organism evidence="11 12">
    <name type="scientific">Tilletia horrida</name>
    <dbReference type="NCBI Taxonomy" id="155126"/>
    <lineage>
        <taxon>Eukaryota</taxon>
        <taxon>Fungi</taxon>
        <taxon>Dikarya</taxon>
        <taxon>Basidiomycota</taxon>
        <taxon>Ustilaginomycotina</taxon>
        <taxon>Exobasidiomycetes</taxon>
        <taxon>Tilletiales</taxon>
        <taxon>Tilletiaceae</taxon>
        <taxon>Tilletia</taxon>
    </lineage>
</organism>
<dbReference type="PANTHER" id="PTHR13182">
    <property type="entry name" value="ZINC FINGER PROTEIN 622"/>
    <property type="match status" value="1"/>
</dbReference>
<dbReference type="Pfam" id="PF12874">
    <property type="entry name" value="zf-met"/>
    <property type="match status" value="1"/>
</dbReference>
<comment type="caution">
    <text evidence="11">The sequence shown here is derived from an EMBL/GenBank/DDBJ whole genome shotgun (WGS) entry which is preliminary data.</text>
</comment>
<dbReference type="InterPro" id="IPR013087">
    <property type="entry name" value="Znf_C2H2_type"/>
</dbReference>
<accession>A0AAN6JGU2</accession>
<dbReference type="PROSITE" id="PS50157">
    <property type="entry name" value="ZINC_FINGER_C2H2_2"/>
    <property type="match status" value="1"/>
</dbReference>
<dbReference type="Proteomes" id="UP001176521">
    <property type="component" value="Unassembled WGS sequence"/>
</dbReference>
<feature type="compositionally biased region" description="Low complexity" evidence="9">
    <location>
        <begin position="377"/>
        <end position="398"/>
    </location>
</feature>
<dbReference type="SMART" id="SM00355">
    <property type="entry name" value="ZnF_C2H2"/>
    <property type="match status" value="4"/>
</dbReference>
<dbReference type="Gene3D" id="3.30.160.60">
    <property type="entry name" value="Classic Zinc Finger"/>
    <property type="match status" value="1"/>
</dbReference>
<comment type="subcellular location">
    <subcellularLocation>
        <location evidence="1">Cytoplasm</location>
    </subcellularLocation>
</comment>
<dbReference type="GO" id="GO:0042273">
    <property type="term" value="P:ribosomal large subunit biogenesis"/>
    <property type="evidence" value="ECO:0007669"/>
    <property type="project" value="TreeGrafter"/>
</dbReference>
<dbReference type="SUPFAM" id="SSF57667">
    <property type="entry name" value="beta-beta-alpha zinc fingers"/>
    <property type="match status" value="3"/>
</dbReference>
<dbReference type="SMART" id="SM00451">
    <property type="entry name" value="ZnF_U1"/>
    <property type="match status" value="2"/>
</dbReference>
<proteinExistence type="inferred from homology"/>
<evidence type="ECO:0000256" key="7">
    <source>
        <dbReference type="ARBA" id="ARBA00034126"/>
    </source>
</evidence>